<organism evidence="3 4">
    <name type="scientific">Vigna unguiculata</name>
    <name type="common">Cowpea</name>
    <dbReference type="NCBI Taxonomy" id="3917"/>
    <lineage>
        <taxon>Eukaryota</taxon>
        <taxon>Viridiplantae</taxon>
        <taxon>Streptophyta</taxon>
        <taxon>Embryophyta</taxon>
        <taxon>Tracheophyta</taxon>
        <taxon>Spermatophyta</taxon>
        <taxon>Magnoliopsida</taxon>
        <taxon>eudicotyledons</taxon>
        <taxon>Gunneridae</taxon>
        <taxon>Pentapetalae</taxon>
        <taxon>rosids</taxon>
        <taxon>fabids</taxon>
        <taxon>Fabales</taxon>
        <taxon>Fabaceae</taxon>
        <taxon>Papilionoideae</taxon>
        <taxon>50 kb inversion clade</taxon>
        <taxon>NPAAA clade</taxon>
        <taxon>indigoferoid/millettioid clade</taxon>
        <taxon>Phaseoleae</taxon>
        <taxon>Vigna</taxon>
    </lineage>
</organism>
<feature type="chain" id="PRO_5020036048" evidence="2">
    <location>
        <begin position="17"/>
        <end position="250"/>
    </location>
</feature>
<protein>
    <submittedName>
        <fullName evidence="3">Uncharacterized protein</fullName>
    </submittedName>
</protein>
<proteinExistence type="predicted"/>
<dbReference type="EMBL" id="CP039345">
    <property type="protein sequence ID" value="QCD79012.1"/>
    <property type="molecule type" value="Genomic_DNA"/>
</dbReference>
<accession>A0A4D6KN83</accession>
<feature type="signal peptide" evidence="2">
    <location>
        <begin position="1"/>
        <end position="16"/>
    </location>
</feature>
<name>A0A4D6KN83_VIGUN</name>
<keyword evidence="4" id="KW-1185">Reference proteome</keyword>
<keyword evidence="2" id="KW-0732">Signal</keyword>
<evidence type="ECO:0000313" key="3">
    <source>
        <dbReference type="EMBL" id="QCD79012.1"/>
    </source>
</evidence>
<evidence type="ECO:0000313" key="4">
    <source>
        <dbReference type="Proteomes" id="UP000501690"/>
    </source>
</evidence>
<sequence length="250" mass="28006">MQGRVFSILLVYLAQAMWFGLGRQASTSRLSEISREDWWLLLNSSPRRVRMGPYGWPSSVVADEFGSPGTLRTMFVFGNSTWRYGNVTSIRCIGVHGGGHVRELEQDSVGKEMILDMVVAMHSPYLLVFGNDRVRGTREQVMMQVELSGGSHSNSNDREQIGDLGRIPMETIVEVREDPPEELVESNWPVKARYEWVATDKDKAARAKAVGNIEVPNLQESLVDVHVHGGTKRKAVLPARPDKGKDMKKV</sequence>
<gene>
    <name evidence="3" type="ORF">DEO72_LG1g2649</name>
</gene>
<feature type="compositionally biased region" description="Basic and acidic residues" evidence="1">
    <location>
        <begin position="240"/>
        <end position="250"/>
    </location>
</feature>
<evidence type="ECO:0000256" key="2">
    <source>
        <dbReference type="SAM" id="SignalP"/>
    </source>
</evidence>
<reference evidence="3 4" key="1">
    <citation type="submission" date="2019-04" db="EMBL/GenBank/DDBJ databases">
        <title>An improved genome assembly and genetic linkage map for asparagus bean, Vigna unguiculata ssp. sesquipedialis.</title>
        <authorList>
            <person name="Xia Q."/>
            <person name="Zhang R."/>
            <person name="Dong Y."/>
        </authorList>
    </citation>
    <scope>NUCLEOTIDE SEQUENCE [LARGE SCALE GENOMIC DNA]</scope>
    <source>
        <tissue evidence="3">Leaf</tissue>
    </source>
</reference>
<dbReference type="AlphaFoldDB" id="A0A4D6KN83"/>
<evidence type="ECO:0000256" key="1">
    <source>
        <dbReference type="SAM" id="MobiDB-lite"/>
    </source>
</evidence>
<feature type="region of interest" description="Disordered" evidence="1">
    <location>
        <begin position="231"/>
        <end position="250"/>
    </location>
</feature>
<dbReference type="Proteomes" id="UP000501690">
    <property type="component" value="Linkage Group LG1"/>
</dbReference>